<dbReference type="KEGG" id="ehx:EMIHUDRAFT_251789"/>
<dbReference type="GeneID" id="17283793"/>
<dbReference type="HOGENOM" id="CLU_1859031_0_0_1"/>
<name>A0A0D3KRY7_EMIH1</name>
<evidence type="ECO:0000313" key="3">
    <source>
        <dbReference type="Proteomes" id="UP000013827"/>
    </source>
</evidence>
<keyword evidence="3" id="KW-1185">Reference proteome</keyword>
<dbReference type="Proteomes" id="UP000013827">
    <property type="component" value="Unassembled WGS sequence"/>
</dbReference>
<dbReference type="PaxDb" id="2903-EOD38522"/>
<evidence type="ECO:0008006" key="4">
    <source>
        <dbReference type="Google" id="ProtNLM"/>
    </source>
</evidence>
<dbReference type="RefSeq" id="XP_005790951.1">
    <property type="nucleotide sequence ID" value="XM_005790894.1"/>
</dbReference>
<organism evidence="2 3">
    <name type="scientific">Emiliania huxleyi (strain CCMP1516)</name>
    <dbReference type="NCBI Taxonomy" id="280463"/>
    <lineage>
        <taxon>Eukaryota</taxon>
        <taxon>Haptista</taxon>
        <taxon>Haptophyta</taxon>
        <taxon>Prymnesiophyceae</taxon>
        <taxon>Isochrysidales</taxon>
        <taxon>Noelaerhabdaceae</taxon>
        <taxon>Emiliania</taxon>
    </lineage>
</organism>
<accession>A0A0D3KRY7</accession>
<evidence type="ECO:0000313" key="2">
    <source>
        <dbReference type="EnsemblProtists" id="EOD38522"/>
    </source>
</evidence>
<evidence type="ECO:0000256" key="1">
    <source>
        <dbReference type="SAM" id="SignalP"/>
    </source>
</evidence>
<reference evidence="2" key="2">
    <citation type="submission" date="2024-10" db="UniProtKB">
        <authorList>
            <consortium name="EnsemblProtists"/>
        </authorList>
    </citation>
    <scope>IDENTIFICATION</scope>
</reference>
<feature type="signal peptide" evidence="1">
    <location>
        <begin position="1"/>
        <end position="36"/>
    </location>
</feature>
<reference evidence="3" key="1">
    <citation type="journal article" date="2013" name="Nature">
        <title>Pan genome of the phytoplankton Emiliania underpins its global distribution.</title>
        <authorList>
            <person name="Read B.A."/>
            <person name="Kegel J."/>
            <person name="Klute M.J."/>
            <person name="Kuo A."/>
            <person name="Lefebvre S.C."/>
            <person name="Maumus F."/>
            <person name="Mayer C."/>
            <person name="Miller J."/>
            <person name="Monier A."/>
            <person name="Salamov A."/>
            <person name="Young J."/>
            <person name="Aguilar M."/>
            <person name="Claverie J.M."/>
            <person name="Frickenhaus S."/>
            <person name="Gonzalez K."/>
            <person name="Herman E.K."/>
            <person name="Lin Y.C."/>
            <person name="Napier J."/>
            <person name="Ogata H."/>
            <person name="Sarno A.F."/>
            <person name="Shmutz J."/>
            <person name="Schroeder D."/>
            <person name="de Vargas C."/>
            <person name="Verret F."/>
            <person name="von Dassow P."/>
            <person name="Valentin K."/>
            <person name="Van de Peer Y."/>
            <person name="Wheeler G."/>
            <person name="Dacks J.B."/>
            <person name="Delwiche C.F."/>
            <person name="Dyhrman S.T."/>
            <person name="Glockner G."/>
            <person name="John U."/>
            <person name="Richards T."/>
            <person name="Worden A.Z."/>
            <person name="Zhang X."/>
            <person name="Grigoriev I.V."/>
            <person name="Allen A.E."/>
            <person name="Bidle K."/>
            <person name="Borodovsky M."/>
            <person name="Bowler C."/>
            <person name="Brownlee C."/>
            <person name="Cock J.M."/>
            <person name="Elias M."/>
            <person name="Gladyshev V.N."/>
            <person name="Groth M."/>
            <person name="Guda C."/>
            <person name="Hadaegh A."/>
            <person name="Iglesias-Rodriguez M.D."/>
            <person name="Jenkins J."/>
            <person name="Jones B.M."/>
            <person name="Lawson T."/>
            <person name="Leese F."/>
            <person name="Lindquist E."/>
            <person name="Lobanov A."/>
            <person name="Lomsadze A."/>
            <person name="Malik S.B."/>
            <person name="Marsh M.E."/>
            <person name="Mackinder L."/>
            <person name="Mock T."/>
            <person name="Mueller-Roeber B."/>
            <person name="Pagarete A."/>
            <person name="Parker M."/>
            <person name="Probert I."/>
            <person name="Quesneville H."/>
            <person name="Raines C."/>
            <person name="Rensing S.A."/>
            <person name="Riano-Pachon D.M."/>
            <person name="Richier S."/>
            <person name="Rokitta S."/>
            <person name="Shiraiwa Y."/>
            <person name="Soanes D.M."/>
            <person name="van der Giezen M."/>
            <person name="Wahlund T.M."/>
            <person name="Williams B."/>
            <person name="Wilson W."/>
            <person name="Wolfe G."/>
            <person name="Wurch L.L."/>
        </authorList>
    </citation>
    <scope>NUCLEOTIDE SEQUENCE</scope>
</reference>
<dbReference type="EnsemblProtists" id="EOD38522">
    <property type="protein sequence ID" value="EOD38522"/>
    <property type="gene ID" value="EMIHUDRAFT_251789"/>
</dbReference>
<sequence>MSADAMPSARWGSSAAPTLGCLLRALFAPSAWLAAAVEARRRELFGDSPFEGVHLRLGDGAAGTAFRPGTVPTTDRRMTVDGAVSVNPVFQHNFTRESVQDIFVMLAHSRCFHHASSNFATTVLALAPPGACHGHYGF</sequence>
<keyword evidence="1" id="KW-0732">Signal</keyword>
<protein>
    <recommendedName>
        <fullName evidence="4">O-fucosyltransferase family protein</fullName>
    </recommendedName>
</protein>
<feature type="chain" id="PRO_5044192957" description="O-fucosyltransferase family protein" evidence="1">
    <location>
        <begin position="37"/>
        <end position="138"/>
    </location>
</feature>
<proteinExistence type="predicted"/>
<dbReference type="AlphaFoldDB" id="A0A0D3KRY7"/>